<name>A0ABP9HQM3_9ACTN</name>
<reference evidence="2" key="1">
    <citation type="journal article" date="2019" name="Int. J. Syst. Evol. Microbiol.">
        <title>The Global Catalogue of Microorganisms (GCM) 10K type strain sequencing project: providing services to taxonomists for standard genome sequencing and annotation.</title>
        <authorList>
            <consortium name="The Broad Institute Genomics Platform"/>
            <consortium name="The Broad Institute Genome Sequencing Center for Infectious Disease"/>
            <person name="Wu L."/>
            <person name="Ma J."/>
        </authorList>
    </citation>
    <scope>NUCLEOTIDE SEQUENCE [LARGE SCALE GENOMIC DNA]</scope>
    <source>
        <strain evidence="2">JCM 17986</strain>
    </source>
</reference>
<organism evidence="1 2">
    <name type="scientific">Yinghuangia aomiensis</name>
    <dbReference type="NCBI Taxonomy" id="676205"/>
    <lineage>
        <taxon>Bacteria</taxon>
        <taxon>Bacillati</taxon>
        <taxon>Actinomycetota</taxon>
        <taxon>Actinomycetes</taxon>
        <taxon>Kitasatosporales</taxon>
        <taxon>Streptomycetaceae</taxon>
        <taxon>Yinghuangia</taxon>
    </lineage>
</organism>
<evidence type="ECO:0000313" key="1">
    <source>
        <dbReference type="EMBL" id="GAA4976165.1"/>
    </source>
</evidence>
<accession>A0ABP9HQM3</accession>
<protein>
    <submittedName>
        <fullName evidence="1">Uncharacterized protein</fullName>
    </submittedName>
</protein>
<dbReference type="Proteomes" id="UP001500466">
    <property type="component" value="Unassembled WGS sequence"/>
</dbReference>
<comment type="caution">
    <text evidence="1">The sequence shown here is derived from an EMBL/GenBank/DDBJ whole genome shotgun (WGS) entry which is preliminary data.</text>
</comment>
<gene>
    <name evidence="1" type="ORF">GCM10023205_49060</name>
</gene>
<dbReference type="EMBL" id="BAABHS010000017">
    <property type="protein sequence ID" value="GAA4976165.1"/>
    <property type="molecule type" value="Genomic_DNA"/>
</dbReference>
<sequence length="98" mass="11326">MILTPGRGFPTLLRVYVRRRAAAGRRRGLPDPPDPHARQEIRHRHVRARHTQLWTEGNPLADFLRFFLFGQGEVAPVTREVLREAEPDPSRRPHVHVG</sequence>
<proteinExistence type="predicted"/>
<evidence type="ECO:0000313" key="2">
    <source>
        <dbReference type="Proteomes" id="UP001500466"/>
    </source>
</evidence>
<keyword evidence="2" id="KW-1185">Reference proteome</keyword>